<gene>
    <name evidence="3" type="ORF">MSAN_01073500</name>
</gene>
<organism evidence="3 4">
    <name type="scientific">Mycena sanguinolenta</name>
    <dbReference type="NCBI Taxonomy" id="230812"/>
    <lineage>
        <taxon>Eukaryota</taxon>
        <taxon>Fungi</taxon>
        <taxon>Dikarya</taxon>
        <taxon>Basidiomycota</taxon>
        <taxon>Agaricomycotina</taxon>
        <taxon>Agaricomycetes</taxon>
        <taxon>Agaricomycetidae</taxon>
        <taxon>Agaricales</taxon>
        <taxon>Marasmiineae</taxon>
        <taxon>Mycenaceae</taxon>
        <taxon>Mycena</taxon>
    </lineage>
</organism>
<evidence type="ECO:0000256" key="1">
    <source>
        <dbReference type="SAM" id="Phobius"/>
    </source>
</evidence>
<dbReference type="EMBL" id="JACAZH010000007">
    <property type="protein sequence ID" value="KAF7364143.1"/>
    <property type="molecule type" value="Genomic_DNA"/>
</dbReference>
<keyword evidence="4" id="KW-1185">Reference proteome</keyword>
<dbReference type="AlphaFoldDB" id="A0A8H6YN06"/>
<feature type="domain" description="Methyltransferase" evidence="2">
    <location>
        <begin position="127"/>
        <end position="275"/>
    </location>
</feature>
<proteinExistence type="predicted"/>
<sequence length="359" mass="41065">MNMKFSPSIQERINRKTLAQHWRWLALSGTVLLACTLYLLSRDTHPTYPHPPQLEYQELLTNTNVDNCAIPIVLGGSSRLARTLVGNEKRYQKMIEDREKIIAKDGGMGLSAFGPKHILRDLLWDFFIPAFSCPHPMYRVGTLADGGKWVCGIERLLHDRPNCLVYSLNHNTTSYSSFEEDMLARSPGCQLHAFDPHAKKDVIAKWPWGDSDTVDKGILRSRVHFNQFSVANPTAENYRSLQSTMRSFGHEWIDILKVDLGGAEFATLLSIITENQNEPLPFGQLIITINIGLTDDMKTVGHFNDWFTKLECAGLRPYYFEVSMMDVNNRRFEPSIVYWSFLNIRGRHALVDDDLPEYP</sequence>
<evidence type="ECO:0000259" key="2">
    <source>
        <dbReference type="Pfam" id="PF13383"/>
    </source>
</evidence>
<name>A0A8H6YN06_9AGAR</name>
<accession>A0A8H6YN06</accession>
<feature type="transmembrane region" description="Helical" evidence="1">
    <location>
        <begin position="21"/>
        <end position="40"/>
    </location>
</feature>
<dbReference type="Proteomes" id="UP000623467">
    <property type="component" value="Unassembled WGS sequence"/>
</dbReference>
<keyword evidence="1" id="KW-0472">Membrane</keyword>
<dbReference type="PANTHER" id="PTHR32026:SF10">
    <property type="entry name" value="METHYLTRANSFERASE-LIKE PROTEIN 24-RELATED"/>
    <property type="match status" value="1"/>
</dbReference>
<keyword evidence="1" id="KW-0812">Transmembrane</keyword>
<dbReference type="InterPro" id="IPR026913">
    <property type="entry name" value="METTL24"/>
</dbReference>
<comment type="caution">
    <text evidence="3">The sequence shown here is derived from an EMBL/GenBank/DDBJ whole genome shotgun (WGS) entry which is preliminary data.</text>
</comment>
<dbReference type="Pfam" id="PF13383">
    <property type="entry name" value="Methyltransf_22"/>
    <property type="match status" value="1"/>
</dbReference>
<evidence type="ECO:0000313" key="4">
    <source>
        <dbReference type="Proteomes" id="UP000623467"/>
    </source>
</evidence>
<keyword evidence="1" id="KW-1133">Transmembrane helix</keyword>
<dbReference type="PANTHER" id="PTHR32026">
    <property type="entry name" value="METHYLTRANSFERASE-LIKE PROTEIN 24"/>
    <property type="match status" value="1"/>
</dbReference>
<evidence type="ECO:0000313" key="3">
    <source>
        <dbReference type="EMBL" id="KAF7364143.1"/>
    </source>
</evidence>
<reference evidence="3" key="1">
    <citation type="submission" date="2020-05" db="EMBL/GenBank/DDBJ databases">
        <title>Mycena genomes resolve the evolution of fungal bioluminescence.</title>
        <authorList>
            <person name="Tsai I.J."/>
        </authorList>
    </citation>
    <scope>NUCLEOTIDE SEQUENCE</scope>
    <source>
        <strain evidence="3">160909Yilan</strain>
    </source>
</reference>
<dbReference type="InterPro" id="IPR025714">
    <property type="entry name" value="Methyltranfer_dom"/>
</dbReference>
<protein>
    <submittedName>
        <fullName evidence="3">Methyltranfer-dom domain-containing protein</fullName>
    </submittedName>
</protein>
<dbReference type="PROSITE" id="PS51257">
    <property type="entry name" value="PROKAR_LIPOPROTEIN"/>
    <property type="match status" value="1"/>
</dbReference>
<dbReference type="OrthoDB" id="10006218at2759"/>